<dbReference type="PANTHER" id="PTHR43205:SF7">
    <property type="entry name" value="PROSTAGLANDIN REDUCTASE 1"/>
    <property type="match status" value="1"/>
</dbReference>
<dbReference type="InterPro" id="IPR036291">
    <property type="entry name" value="NAD(P)-bd_dom_sf"/>
</dbReference>
<evidence type="ECO:0000259" key="2">
    <source>
        <dbReference type="SMART" id="SM00829"/>
    </source>
</evidence>
<proteinExistence type="predicted"/>
<dbReference type="InterPro" id="IPR013149">
    <property type="entry name" value="ADH-like_C"/>
</dbReference>
<dbReference type="EC" id="1.-.-.-" evidence="3"/>
<dbReference type="SMART" id="SM00829">
    <property type="entry name" value="PKS_ER"/>
    <property type="match status" value="1"/>
</dbReference>
<dbReference type="Proteomes" id="UP001603978">
    <property type="component" value="Unassembled WGS sequence"/>
</dbReference>
<reference evidence="3 4" key="1">
    <citation type="submission" date="2024-10" db="EMBL/GenBank/DDBJ databases">
        <authorList>
            <person name="Topkara A.R."/>
            <person name="Saygin H."/>
        </authorList>
    </citation>
    <scope>NUCLEOTIDE SEQUENCE [LARGE SCALE GENOMIC DNA]</scope>
    <source>
        <strain evidence="3 4">M3C6</strain>
    </source>
</reference>
<evidence type="ECO:0000313" key="4">
    <source>
        <dbReference type="Proteomes" id="UP001603978"/>
    </source>
</evidence>
<dbReference type="EMBL" id="JBICRM010000057">
    <property type="protein sequence ID" value="MFG1710821.1"/>
    <property type="molecule type" value="Genomic_DNA"/>
</dbReference>
<feature type="domain" description="Enoyl reductase (ER)" evidence="2">
    <location>
        <begin position="13"/>
        <end position="329"/>
    </location>
</feature>
<dbReference type="InterPro" id="IPR020843">
    <property type="entry name" value="ER"/>
</dbReference>
<dbReference type="InterPro" id="IPR011032">
    <property type="entry name" value="GroES-like_sf"/>
</dbReference>
<evidence type="ECO:0000313" key="3">
    <source>
        <dbReference type="EMBL" id="MFG1710821.1"/>
    </source>
</evidence>
<name>A0ABW7ATT2_9ACTN</name>
<evidence type="ECO:0000256" key="1">
    <source>
        <dbReference type="ARBA" id="ARBA00023002"/>
    </source>
</evidence>
<gene>
    <name evidence="3" type="ORF">ACFLIM_47440</name>
</gene>
<sequence length="331" mass="35247">MNRQWIYTAAPEGKLTTDIFELRKLDVPEPGPGEVLVHNRYFNVMPGNRAYMHANLIHGPYSLHAGQPMVSTAVGEVVSSNDPGFAPGDVVQAMSAWQDYVAVPAQNLFKRDGAHSVEHYIGLLGQTGYTAYFGLLHAGRPRAGETLLVSAAAGGVGSAVVQLGKIAGCRVVGVAGGPEKCAWLEQEVGADATIDYKAGDLAEQLKQTCPEGVDLFFDNTGGPVLEAALDAMKNGGRIVLCGNTAQYDSDKPMSGPKGVPLTLILKDLTMKGFAYGTYWDQFGEADRNYSSWLEDGQIKPFYHVIEGLGQAPSALVGVLGGANRGMTMVRV</sequence>
<dbReference type="SUPFAM" id="SSF50129">
    <property type="entry name" value="GroES-like"/>
    <property type="match status" value="1"/>
</dbReference>
<keyword evidence="4" id="KW-1185">Reference proteome</keyword>
<dbReference type="PANTHER" id="PTHR43205">
    <property type="entry name" value="PROSTAGLANDIN REDUCTASE"/>
    <property type="match status" value="1"/>
</dbReference>
<keyword evidence="1 3" id="KW-0560">Oxidoreductase</keyword>
<dbReference type="Pfam" id="PF16884">
    <property type="entry name" value="ADH_N_2"/>
    <property type="match status" value="1"/>
</dbReference>
<accession>A0ABW7ATT2</accession>
<dbReference type="GO" id="GO:0016491">
    <property type="term" value="F:oxidoreductase activity"/>
    <property type="evidence" value="ECO:0007669"/>
    <property type="project" value="UniProtKB-KW"/>
</dbReference>
<dbReference type="InterPro" id="IPR041694">
    <property type="entry name" value="ADH_N_2"/>
</dbReference>
<protein>
    <submittedName>
        <fullName evidence="3">NADP-dependent oxidoreductase</fullName>
        <ecNumber evidence="3">1.-.-.-</ecNumber>
    </submittedName>
</protein>
<dbReference type="Gene3D" id="3.40.50.720">
    <property type="entry name" value="NAD(P)-binding Rossmann-like Domain"/>
    <property type="match status" value="1"/>
</dbReference>
<dbReference type="CDD" id="cd05288">
    <property type="entry name" value="PGDH"/>
    <property type="match status" value="1"/>
</dbReference>
<comment type="caution">
    <text evidence="3">The sequence shown here is derived from an EMBL/GenBank/DDBJ whole genome shotgun (WGS) entry which is preliminary data.</text>
</comment>
<dbReference type="InterPro" id="IPR002364">
    <property type="entry name" value="Quin_OxRdtase/zeta-crystal_CS"/>
</dbReference>
<dbReference type="Gene3D" id="3.90.180.10">
    <property type="entry name" value="Medium-chain alcohol dehydrogenases, catalytic domain"/>
    <property type="match status" value="1"/>
</dbReference>
<organism evidence="3 4">
    <name type="scientific">Nonomuraea marmarensis</name>
    <dbReference type="NCBI Taxonomy" id="3351344"/>
    <lineage>
        <taxon>Bacteria</taxon>
        <taxon>Bacillati</taxon>
        <taxon>Actinomycetota</taxon>
        <taxon>Actinomycetes</taxon>
        <taxon>Streptosporangiales</taxon>
        <taxon>Streptosporangiaceae</taxon>
        <taxon>Nonomuraea</taxon>
    </lineage>
</organism>
<dbReference type="PROSITE" id="PS01162">
    <property type="entry name" value="QOR_ZETA_CRYSTAL"/>
    <property type="match status" value="1"/>
</dbReference>
<dbReference type="InterPro" id="IPR045010">
    <property type="entry name" value="MDR_fam"/>
</dbReference>
<dbReference type="Pfam" id="PF00107">
    <property type="entry name" value="ADH_zinc_N"/>
    <property type="match status" value="1"/>
</dbReference>
<dbReference type="RefSeq" id="WP_393177000.1">
    <property type="nucleotide sequence ID" value="NZ_JBICRM010000057.1"/>
</dbReference>
<dbReference type="SUPFAM" id="SSF51735">
    <property type="entry name" value="NAD(P)-binding Rossmann-fold domains"/>
    <property type="match status" value="1"/>
</dbReference>